<dbReference type="EMBL" id="KE651167">
    <property type="protein sequence ID" value="EEB08196.1"/>
    <property type="molecule type" value="Genomic_DNA"/>
</dbReference>
<dbReference type="SUPFAM" id="SSF52540">
    <property type="entry name" value="P-loop containing nucleoside triphosphate hydrolases"/>
    <property type="match status" value="1"/>
</dbReference>
<name>B6K3Y9_SCHJY</name>
<dbReference type="EC" id="2.7.1.105" evidence="1"/>
<dbReference type="PRINTS" id="PR00991">
    <property type="entry name" value="6PFRUCTKNASE"/>
</dbReference>
<dbReference type="JaponicusDB" id="SJAG_03336"/>
<dbReference type="VEuPathDB" id="FungiDB:SJAG_03336"/>
<evidence type="ECO:0000256" key="4">
    <source>
        <dbReference type="ARBA" id="ARBA00022840"/>
    </source>
</evidence>
<dbReference type="PROSITE" id="PS00175">
    <property type="entry name" value="PG_MUTASE"/>
    <property type="match status" value="1"/>
</dbReference>
<dbReference type="Pfam" id="PF00300">
    <property type="entry name" value="His_Phos_1"/>
    <property type="match status" value="2"/>
</dbReference>
<evidence type="ECO:0000259" key="8">
    <source>
        <dbReference type="Pfam" id="PF01591"/>
    </source>
</evidence>
<protein>
    <recommendedName>
        <fullName evidence="1">6-phosphofructo-2-kinase</fullName>
        <ecNumber evidence="1">2.7.1.105</ecNumber>
    </recommendedName>
</protein>
<evidence type="ECO:0000313" key="9">
    <source>
        <dbReference type="EMBL" id="EEB08196.1"/>
    </source>
</evidence>
<dbReference type="InterPro" id="IPR003094">
    <property type="entry name" value="6Pfruct_kin"/>
</dbReference>
<keyword evidence="4" id="KW-0067">ATP-binding</keyword>
<keyword evidence="10" id="KW-1185">Reference proteome</keyword>
<dbReference type="Proteomes" id="UP000001744">
    <property type="component" value="Unassembled WGS sequence"/>
</dbReference>
<dbReference type="InterPro" id="IPR013078">
    <property type="entry name" value="His_Pase_superF_clade-1"/>
</dbReference>
<accession>B6K3Y9</accession>
<dbReference type="RefSeq" id="XP_002174489.1">
    <property type="nucleotide sequence ID" value="XM_002174453.1"/>
</dbReference>
<dbReference type="GeneID" id="7052500"/>
<dbReference type="STRING" id="402676.B6K3Y9"/>
<feature type="domain" description="6-phosphofructo-2-kinase" evidence="8">
    <location>
        <begin position="102"/>
        <end position="318"/>
    </location>
</feature>
<dbReference type="SMART" id="SM00855">
    <property type="entry name" value="PGAM"/>
    <property type="match status" value="1"/>
</dbReference>
<dbReference type="FunFam" id="3.40.50.300:FF:000644">
    <property type="entry name" value="GpmB, Fructose-2,6-bisphosphatase"/>
    <property type="match status" value="1"/>
</dbReference>
<dbReference type="OrthoDB" id="267323at2759"/>
<evidence type="ECO:0000256" key="3">
    <source>
        <dbReference type="ARBA" id="ARBA00022777"/>
    </source>
</evidence>
<dbReference type="InterPro" id="IPR027417">
    <property type="entry name" value="P-loop_NTPase"/>
</dbReference>
<dbReference type="PANTHER" id="PTHR10606:SF32">
    <property type="entry name" value="6-PHOSPHOFRUCTO-2-KINASE 1"/>
    <property type="match status" value="1"/>
</dbReference>
<keyword evidence="3" id="KW-0418">Kinase</keyword>
<keyword evidence="2" id="KW-0547">Nucleotide-binding</keyword>
<dbReference type="Gene3D" id="3.40.50.300">
    <property type="entry name" value="P-loop containing nucleotide triphosphate hydrolases"/>
    <property type="match status" value="1"/>
</dbReference>
<feature type="compositionally biased region" description="Polar residues" evidence="7">
    <location>
        <begin position="20"/>
        <end position="30"/>
    </location>
</feature>
<dbReference type="AlphaFoldDB" id="B6K3Y9"/>
<feature type="compositionally biased region" description="Polar residues" evidence="7">
    <location>
        <begin position="1"/>
        <end position="10"/>
    </location>
</feature>
<dbReference type="GO" id="GO:0005829">
    <property type="term" value="C:cytosol"/>
    <property type="evidence" value="ECO:0000318"/>
    <property type="project" value="GO_Central"/>
</dbReference>
<dbReference type="InterPro" id="IPR013079">
    <property type="entry name" value="6Phosfructo_kin"/>
</dbReference>
<dbReference type="eggNOG" id="KOG0234">
    <property type="taxonomic scope" value="Eukaryota"/>
</dbReference>
<dbReference type="GO" id="GO:0005524">
    <property type="term" value="F:ATP binding"/>
    <property type="evidence" value="ECO:0007669"/>
    <property type="project" value="UniProtKB-KW"/>
</dbReference>
<dbReference type="InterPro" id="IPR029033">
    <property type="entry name" value="His_PPase_superfam"/>
</dbReference>
<dbReference type="SUPFAM" id="SSF53254">
    <property type="entry name" value="Phosphoglycerate mutase-like"/>
    <property type="match status" value="1"/>
</dbReference>
<dbReference type="PIRSF" id="PIRSF000709">
    <property type="entry name" value="6PFK_2-Ptase"/>
    <property type="match status" value="1"/>
</dbReference>
<gene>
    <name evidence="9" type="ORF">SJAG_03336</name>
</gene>
<dbReference type="CDD" id="cd07067">
    <property type="entry name" value="HP_PGM_like"/>
    <property type="match status" value="1"/>
</dbReference>
<dbReference type="OMA" id="HAYRYNE"/>
<dbReference type="HOGENOM" id="CLU_006383_3_1_1"/>
<dbReference type="Gene3D" id="3.40.50.1240">
    <property type="entry name" value="Phosphoglycerate mutase-like"/>
    <property type="match status" value="1"/>
</dbReference>
<dbReference type="Pfam" id="PF01591">
    <property type="entry name" value="6PF2K"/>
    <property type="match status" value="1"/>
</dbReference>
<proteinExistence type="predicted"/>
<dbReference type="GO" id="GO:0006003">
    <property type="term" value="P:fructose 2,6-bisphosphate metabolic process"/>
    <property type="evidence" value="ECO:0000318"/>
    <property type="project" value="GO_Central"/>
</dbReference>
<reference evidence="9 10" key="1">
    <citation type="journal article" date="2011" name="Science">
        <title>Comparative functional genomics of the fission yeasts.</title>
        <authorList>
            <person name="Rhind N."/>
            <person name="Chen Z."/>
            <person name="Yassour M."/>
            <person name="Thompson D.A."/>
            <person name="Haas B.J."/>
            <person name="Habib N."/>
            <person name="Wapinski I."/>
            <person name="Roy S."/>
            <person name="Lin M.F."/>
            <person name="Heiman D.I."/>
            <person name="Young S.K."/>
            <person name="Furuya K."/>
            <person name="Guo Y."/>
            <person name="Pidoux A."/>
            <person name="Chen H.M."/>
            <person name="Robbertse B."/>
            <person name="Goldberg J.M."/>
            <person name="Aoki K."/>
            <person name="Bayne E.H."/>
            <person name="Berlin A.M."/>
            <person name="Desjardins C.A."/>
            <person name="Dobbs E."/>
            <person name="Dukaj L."/>
            <person name="Fan L."/>
            <person name="FitzGerald M.G."/>
            <person name="French C."/>
            <person name="Gujja S."/>
            <person name="Hansen K."/>
            <person name="Keifenheim D."/>
            <person name="Levin J.Z."/>
            <person name="Mosher R.A."/>
            <person name="Mueller C.A."/>
            <person name="Pfiffner J."/>
            <person name="Priest M."/>
            <person name="Russ C."/>
            <person name="Smialowska A."/>
            <person name="Swoboda P."/>
            <person name="Sykes S.M."/>
            <person name="Vaughn M."/>
            <person name="Vengrova S."/>
            <person name="Yoder R."/>
            <person name="Zeng Q."/>
            <person name="Allshire R."/>
            <person name="Baulcombe D."/>
            <person name="Birren B.W."/>
            <person name="Brown W."/>
            <person name="Ekwall K."/>
            <person name="Kellis M."/>
            <person name="Leatherwood J."/>
            <person name="Levin H."/>
            <person name="Margalit H."/>
            <person name="Martienssen R."/>
            <person name="Nieduszynski C.A."/>
            <person name="Spatafora J.W."/>
            <person name="Friedman N."/>
            <person name="Dalgaard J.Z."/>
            <person name="Baumann P."/>
            <person name="Niki H."/>
            <person name="Regev A."/>
            <person name="Nusbaum C."/>
        </authorList>
    </citation>
    <scope>NUCLEOTIDE SEQUENCE [LARGE SCALE GENOMIC DNA]</scope>
    <source>
        <strain evidence="10">yFS275 / FY16936</strain>
    </source>
</reference>
<sequence>MPVSSDSRGNSVFHGDVNSPGRSLTSSPGSASRLGRAASWHERPNLDSRFPSFHALSETPVSTVPSSPRIKPRLQKKRSVTMSIPGQTFTKLNQSSSASSVEYADDKLVVVMVGLPARGKSYIVNKLVRYYNWLQYSCKAFNAGNLRRKQQAHDSSAAFFDPTVPANARLLDEYASQTLEALIHWLQHENGIVGIFDATNSTLERRKSIVERLQDLPYVTVLFIESVCSDEQLLASNMMLKLRGPDYKGKDPQQSLLDFQNRVRMYEKKYEPLGEKEENLNYRYIKVINVGKKVVAYNIQGFLTGQAVFFLLNFNLSPRQIWLTRHGESEDNVKGRIGGDAPLTPLGLQFREDLAKFIAEQRILFQERLHIAQLQKSDMLQGAAIAAGESSETAATAATSVVAAAAVPSDDFTSDPDHDHDQSNSCYDDGFLKPFSVWSSMMKRSLQTAAAFDEDAYDVKAMKMLDEICSGMCEGMTYKEIRTQYPAEYEARKHDKLQYRYPGSGGESYLDVIYRLQSVIVEIERLQHHVLIIGHRVIMRIILAYFLGCGREDIAYLNVPLHTVYCIEPRPYGTDTYQYNYDPVNRRFVQVPFSVVNKAHDAFEEL</sequence>
<dbReference type="InterPro" id="IPR001345">
    <property type="entry name" value="PG/BPGM_mutase_AS"/>
</dbReference>
<evidence type="ECO:0000256" key="5">
    <source>
        <dbReference type="ARBA" id="ARBA00052669"/>
    </source>
</evidence>
<organism evidence="9 10">
    <name type="scientific">Schizosaccharomyces japonicus (strain yFS275 / FY16936)</name>
    <name type="common">Fission yeast</name>
    <dbReference type="NCBI Taxonomy" id="402676"/>
    <lineage>
        <taxon>Eukaryota</taxon>
        <taxon>Fungi</taxon>
        <taxon>Dikarya</taxon>
        <taxon>Ascomycota</taxon>
        <taxon>Taphrinomycotina</taxon>
        <taxon>Schizosaccharomycetes</taxon>
        <taxon>Schizosaccharomycetales</taxon>
        <taxon>Schizosaccharomycetaceae</taxon>
        <taxon>Schizosaccharomyces</taxon>
    </lineage>
</organism>
<evidence type="ECO:0000256" key="6">
    <source>
        <dbReference type="ARBA" id="ARBA00053562"/>
    </source>
</evidence>
<dbReference type="GO" id="GO:0006000">
    <property type="term" value="P:fructose metabolic process"/>
    <property type="evidence" value="ECO:0007669"/>
    <property type="project" value="InterPro"/>
</dbReference>
<evidence type="ECO:0000256" key="7">
    <source>
        <dbReference type="SAM" id="MobiDB-lite"/>
    </source>
</evidence>
<keyword evidence="3" id="KW-0808">Transferase</keyword>
<evidence type="ECO:0000313" key="10">
    <source>
        <dbReference type="Proteomes" id="UP000001744"/>
    </source>
</evidence>
<comment type="function">
    <text evidence="6">Synthesis of fructose 2,6-bisphosphate.</text>
</comment>
<evidence type="ECO:0000256" key="1">
    <source>
        <dbReference type="ARBA" id="ARBA00012130"/>
    </source>
</evidence>
<feature type="region of interest" description="Disordered" evidence="7">
    <location>
        <begin position="1"/>
        <end position="44"/>
    </location>
</feature>
<comment type="catalytic activity">
    <reaction evidence="5">
        <text>beta-D-fructose 6-phosphate + ATP = beta-D-fructose 2,6-bisphosphate + ADP + H(+)</text>
        <dbReference type="Rhea" id="RHEA:15653"/>
        <dbReference type="ChEBI" id="CHEBI:15378"/>
        <dbReference type="ChEBI" id="CHEBI:30616"/>
        <dbReference type="ChEBI" id="CHEBI:57634"/>
        <dbReference type="ChEBI" id="CHEBI:58579"/>
        <dbReference type="ChEBI" id="CHEBI:456216"/>
        <dbReference type="EC" id="2.7.1.105"/>
    </reaction>
</comment>
<dbReference type="PANTHER" id="PTHR10606">
    <property type="entry name" value="6-PHOSPHOFRUCTO-2-KINASE/FRUCTOSE-2,6-BISPHOSPHATASE"/>
    <property type="match status" value="1"/>
</dbReference>
<dbReference type="GO" id="GO:0003873">
    <property type="term" value="F:6-phosphofructo-2-kinase activity"/>
    <property type="evidence" value="ECO:0000318"/>
    <property type="project" value="GO_Central"/>
</dbReference>
<evidence type="ECO:0000256" key="2">
    <source>
        <dbReference type="ARBA" id="ARBA00022741"/>
    </source>
</evidence>